<comment type="similarity">
    <text evidence="2 6">Belongs to the class-V pyridoxal-phosphate-dependent aminotransferase family.</text>
</comment>
<dbReference type="PANTHER" id="PTHR21152:SF40">
    <property type="entry name" value="ALANINE--GLYOXYLATE AMINOTRANSFERASE"/>
    <property type="match status" value="1"/>
</dbReference>
<dbReference type="GO" id="GO:0019265">
    <property type="term" value="P:glycine biosynthetic process, by transamination of glyoxylate"/>
    <property type="evidence" value="ECO:0007669"/>
    <property type="project" value="TreeGrafter"/>
</dbReference>
<dbReference type="EMBL" id="JACHEX010000001">
    <property type="protein sequence ID" value="MBB6062317.1"/>
    <property type="molecule type" value="Genomic_DNA"/>
</dbReference>
<comment type="caution">
    <text evidence="9">The sequence shown here is derived from an EMBL/GenBank/DDBJ whole genome shotgun (WGS) entry which is preliminary data.</text>
</comment>
<evidence type="ECO:0000256" key="1">
    <source>
        <dbReference type="ARBA" id="ARBA00001933"/>
    </source>
</evidence>
<feature type="modified residue" description="N6-(pyridoxal phosphate)lysine" evidence="5">
    <location>
        <position position="177"/>
    </location>
</feature>
<evidence type="ECO:0000256" key="7">
    <source>
        <dbReference type="RuleBase" id="RU004504"/>
    </source>
</evidence>
<keyword evidence="3 5" id="KW-0663">Pyridoxal phosphate</keyword>
<dbReference type="SUPFAM" id="SSF53383">
    <property type="entry name" value="PLP-dependent transferases"/>
    <property type="match status" value="1"/>
</dbReference>
<proteinExistence type="inferred from homology"/>
<accession>A0A841GIW4</accession>
<keyword evidence="9" id="KW-0808">Transferase</keyword>
<comment type="cofactor">
    <cofactor evidence="1 5 7">
        <name>pyridoxal 5'-phosphate</name>
        <dbReference type="ChEBI" id="CHEBI:597326"/>
    </cofactor>
</comment>
<dbReference type="InterPro" id="IPR020578">
    <property type="entry name" value="Aminotrans_V_PyrdxlP_BS"/>
</dbReference>
<dbReference type="InterPro" id="IPR024169">
    <property type="entry name" value="SP_NH2Trfase/AEP_transaminase"/>
</dbReference>
<dbReference type="RefSeq" id="WP_184618982.1">
    <property type="nucleotide sequence ID" value="NZ_JACHEX010000001.1"/>
</dbReference>
<keyword evidence="10" id="KW-1185">Reference proteome</keyword>
<dbReference type="Pfam" id="PF00266">
    <property type="entry name" value="Aminotran_5"/>
    <property type="match status" value="1"/>
</dbReference>
<evidence type="ECO:0000256" key="3">
    <source>
        <dbReference type="ARBA" id="ARBA00022898"/>
    </source>
</evidence>
<evidence type="ECO:0000259" key="8">
    <source>
        <dbReference type="Pfam" id="PF00266"/>
    </source>
</evidence>
<gene>
    <name evidence="9" type="ORF">HNP65_000739</name>
</gene>
<dbReference type="AlphaFoldDB" id="A0A841GIW4"/>
<dbReference type="InterPro" id="IPR000192">
    <property type="entry name" value="Aminotrans_V_dom"/>
</dbReference>
<keyword evidence="9" id="KW-0032">Aminotransferase</keyword>
<dbReference type="InterPro" id="IPR015424">
    <property type="entry name" value="PyrdxlP-dep_Trfase"/>
</dbReference>
<dbReference type="InterPro" id="IPR015422">
    <property type="entry name" value="PyrdxlP-dep_Trfase_small"/>
</dbReference>
<dbReference type="Gene3D" id="3.90.1150.10">
    <property type="entry name" value="Aspartate Aminotransferase, domain 1"/>
    <property type="match status" value="1"/>
</dbReference>
<reference evidence="9 10" key="1">
    <citation type="submission" date="2020-08" db="EMBL/GenBank/DDBJ databases">
        <title>Genomic Encyclopedia of Type Strains, Phase IV (KMG-IV): sequencing the most valuable type-strain genomes for metagenomic binning, comparative biology and taxonomic classification.</title>
        <authorList>
            <person name="Goeker M."/>
        </authorList>
    </citation>
    <scope>NUCLEOTIDE SEQUENCE [LARGE SCALE GENOMIC DNA]</scope>
    <source>
        <strain evidence="9 10">DSM 13481</strain>
    </source>
</reference>
<evidence type="ECO:0000256" key="5">
    <source>
        <dbReference type="PIRSR" id="PIRSR000524-50"/>
    </source>
</evidence>
<protein>
    <submittedName>
        <fullName evidence="9">Aspartate aminotransferase-like enzyme</fullName>
    </submittedName>
</protein>
<dbReference type="GO" id="GO:0004760">
    <property type="term" value="F:L-serine-pyruvate transaminase activity"/>
    <property type="evidence" value="ECO:0007669"/>
    <property type="project" value="TreeGrafter"/>
</dbReference>
<evidence type="ECO:0000313" key="9">
    <source>
        <dbReference type="EMBL" id="MBB6062317.1"/>
    </source>
</evidence>
<evidence type="ECO:0000313" key="10">
    <source>
        <dbReference type="Proteomes" id="UP000555828"/>
    </source>
</evidence>
<dbReference type="PIRSF" id="PIRSF000524">
    <property type="entry name" value="SPT"/>
    <property type="match status" value="1"/>
</dbReference>
<organism evidence="9 10">
    <name type="scientific">Thermosipho japonicus</name>
    <dbReference type="NCBI Taxonomy" id="90323"/>
    <lineage>
        <taxon>Bacteria</taxon>
        <taxon>Thermotogati</taxon>
        <taxon>Thermotogota</taxon>
        <taxon>Thermotogae</taxon>
        <taxon>Thermotogales</taxon>
        <taxon>Fervidobacteriaceae</taxon>
        <taxon>Thermosipho</taxon>
    </lineage>
</organism>
<dbReference type="InterPro" id="IPR015421">
    <property type="entry name" value="PyrdxlP-dep_Trfase_major"/>
</dbReference>
<feature type="binding site" evidence="4">
    <location>
        <position position="314"/>
    </location>
    <ligand>
        <name>substrate</name>
    </ligand>
</feature>
<dbReference type="Gene3D" id="3.40.640.10">
    <property type="entry name" value="Type I PLP-dependent aspartate aminotransferase-like (Major domain)"/>
    <property type="match status" value="1"/>
</dbReference>
<evidence type="ECO:0000256" key="6">
    <source>
        <dbReference type="RuleBase" id="RU004075"/>
    </source>
</evidence>
<dbReference type="PANTHER" id="PTHR21152">
    <property type="entry name" value="AMINOTRANSFERASE CLASS V"/>
    <property type="match status" value="1"/>
</dbReference>
<name>A0A841GIW4_9BACT</name>
<evidence type="ECO:0000256" key="2">
    <source>
        <dbReference type="ARBA" id="ARBA00009236"/>
    </source>
</evidence>
<dbReference type="Proteomes" id="UP000555828">
    <property type="component" value="Unassembled WGS sequence"/>
</dbReference>
<dbReference type="GO" id="GO:0008453">
    <property type="term" value="F:alanine-glyoxylate transaminase activity"/>
    <property type="evidence" value="ECO:0007669"/>
    <property type="project" value="TreeGrafter"/>
</dbReference>
<feature type="domain" description="Aminotransferase class V" evidence="8">
    <location>
        <begin position="18"/>
        <end position="268"/>
    </location>
</feature>
<evidence type="ECO:0000256" key="4">
    <source>
        <dbReference type="PIRSR" id="PIRSR000524-1"/>
    </source>
</evidence>
<dbReference type="PROSITE" id="PS00595">
    <property type="entry name" value="AA_TRANSFER_CLASS_5"/>
    <property type="match status" value="1"/>
</dbReference>
<sequence>MEEEILDIGGKPIPYFRTSEFSKMMLEIEDIFKEVIDAPEDSKFALLTASGTGAMEAAVMNIFSNKDKVLVINGGTFGDRFANLCKIHQISYDEIKLSFGEKLTKDHLKKFNGKDYTGLLVNIHETSTGQLYDIELLSEFCRQNNMMLVVDAISSFLADEFSMKKYNVDCVILSSQKALALAPGLSFLFLSDRAYKKVLENEVKSMYFDLKDYFQNMERGQTPFTPAVSVVYQLYAKLKSIKENGIESYILKSKSLSQHFRESVKSLVKIPDYPLSNALTPILVDNAFEIFLRLKEEGIYVTPSGGKLKDKLLRIGHIGNLTKKDNEVLVSYLERMVR</sequence>